<sequence length="596" mass="67712">MDLFWFPSATNTAAYDFTYRKGIAPYTLVEQRYLLILNDILNKRGWRDKITDTNTTTKWRNEISQMKLSDTDIVEPGDVDRLFSHLLQELHFYSDSVPVTYSPTGMHGVTISDSLIQPPLLANIQLLLRPLELDAIRRRDFHPGSNDLVIDVVHPSMYCLVYGRTMFSRNPCSLAGDDIFQWKETPGDHARLRSRDISTKSQWIPADVTVSQDGANVTFESYINGLKKCADNRELYECIETVLKNVLPLLEIALQSRDIDVPQRIPEIDSIDSPDRDEWARGVFELYKQGLYPASTTTDGAQSNDEPRLEIGSEILQSNDNGQSEESDDSQFDEFCGTILNEDDRPVSIPMLPARLDTERLSALVVRPNNALSGRRLQVIVKVATIRLTPEAPTYGGGKWHIEGMENEAIVATAILYYSCSNITQSKLSFRHAYDSDSRLPSYEQYDWHPIEKVYGIENNVSENVQEIGSAIAVEGRCVTFPNYLHHRVEPFELADKTQPGHRSILALFLVNPDVYIPSTRHIPLQREDWFIRDLQEAIGGFRMPTDVARCVSRLSTSTMTHDEAKQVMRELMDERMSSLAQTSRNIVSTISLCEH</sequence>
<dbReference type="STRING" id="37360.A0A0G4IXB7"/>
<organism evidence="2 4">
    <name type="scientific">Plasmodiophora brassicae</name>
    <name type="common">Clubroot disease agent</name>
    <dbReference type="NCBI Taxonomy" id="37360"/>
    <lineage>
        <taxon>Eukaryota</taxon>
        <taxon>Sar</taxon>
        <taxon>Rhizaria</taxon>
        <taxon>Endomyxa</taxon>
        <taxon>Phytomyxea</taxon>
        <taxon>Plasmodiophorida</taxon>
        <taxon>Plasmodiophoridae</taxon>
        <taxon>Plasmodiophora</taxon>
    </lineage>
</organism>
<reference evidence="3 5" key="2">
    <citation type="submission" date="2018-03" db="EMBL/GenBank/DDBJ databases">
        <authorList>
            <person name="Fogelqvist J."/>
        </authorList>
    </citation>
    <scope>NUCLEOTIDE SEQUENCE [LARGE SCALE GENOMIC DNA]</scope>
</reference>
<evidence type="ECO:0000313" key="2">
    <source>
        <dbReference type="EMBL" id="CEO99754.1"/>
    </source>
</evidence>
<evidence type="ECO:0000259" key="1">
    <source>
        <dbReference type="Pfam" id="PF14033"/>
    </source>
</evidence>
<dbReference type="Pfam" id="PF14033">
    <property type="entry name" value="DUF4246"/>
    <property type="match status" value="1"/>
</dbReference>
<dbReference type="InterPro" id="IPR049192">
    <property type="entry name" value="DUF4246_C"/>
</dbReference>
<accession>A0A0G4IXB7</accession>
<dbReference type="OMA" id="QDRHEFI"/>
<geneLocation type="mitochondrion" evidence="3"/>
<protein>
    <recommendedName>
        <fullName evidence="1">DUF4246 domain-containing protein</fullName>
    </recommendedName>
</protein>
<gene>
    <name evidence="2" type="ORF">PBRA_007488</name>
    <name evidence="3" type="ORF">PLBR_LOCUS4297</name>
</gene>
<evidence type="ECO:0000313" key="5">
    <source>
        <dbReference type="Proteomes" id="UP000290189"/>
    </source>
</evidence>
<proteinExistence type="predicted"/>
<evidence type="ECO:0000313" key="4">
    <source>
        <dbReference type="Proteomes" id="UP000039324"/>
    </source>
</evidence>
<evidence type="ECO:0000313" key="3">
    <source>
        <dbReference type="EMBL" id="SPQ97082.1"/>
    </source>
</evidence>
<keyword evidence="3" id="KW-0496">Mitochondrion</keyword>
<dbReference type="InterPro" id="IPR025340">
    <property type="entry name" value="DUF4246"/>
</dbReference>
<dbReference type="Proteomes" id="UP000290189">
    <property type="component" value="Unassembled WGS sequence"/>
</dbReference>
<dbReference type="Proteomes" id="UP000039324">
    <property type="component" value="Unassembled WGS sequence"/>
</dbReference>
<feature type="domain" description="DUF4246" evidence="1">
    <location>
        <begin position="107"/>
        <end position="531"/>
    </location>
</feature>
<dbReference type="PANTHER" id="PTHR33119:SF1">
    <property type="entry name" value="FE2OG DIOXYGENASE DOMAIN-CONTAINING PROTEIN"/>
    <property type="match status" value="1"/>
</dbReference>
<dbReference type="EMBL" id="OVEO01000007">
    <property type="protein sequence ID" value="SPQ97082.1"/>
    <property type="molecule type" value="Genomic_DNA"/>
</dbReference>
<dbReference type="PANTHER" id="PTHR33119">
    <property type="entry name" value="IFI3P"/>
    <property type="match status" value="1"/>
</dbReference>
<keyword evidence="4" id="KW-1185">Reference proteome</keyword>
<name>A0A0G4IXB7_PLABS</name>
<dbReference type="AlphaFoldDB" id="A0A0G4IXB7"/>
<reference evidence="2 4" key="1">
    <citation type="submission" date="2015-02" db="EMBL/GenBank/DDBJ databases">
        <authorList>
            <person name="Chooi Y.-H."/>
        </authorList>
    </citation>
    <scope>NUCLEOTIDE SEQUENCE [LARGE SCALE GENOMIC DNA]</scope>
    <source>
        <strain evidence="2">E3</strain>
    </source>
</reference>
<dbReference type="OrthoDB" id="59491at2759"/>
<dbReference type="EMBL" id="CDSF01000093">
    <property type="protein sequence ID" value="CEO99754.1"/>
    <property type="molecule type" value="Genomic_DNA"/>
</dbReference>